<feature type="domain" description="ISXO2-like transposase" evidence="1">
    <location>
        <begin position="126"/>
        <end position="267"/>
    </location>
</feature>
<dbReference type="Pfam" id="PF12762">
    <property type="entry name" value="DDE_Tnp_IS1595"/>
    <property type="match status" value="1"/>
</dbReference>
<gene>
    <name evidence="2" type="ORF">UX39_C0027G0004</name>
</gene>
<evidence type="ECO:0000313" key="3">
    <source>
        <dbReference type="Proteomes" id="UP000034175"/>
    </source>
</evidence>
<evidence type="ECO:0000313" key="2">
    <source>
        <dbReference type="EMBL" id="KKU25499.1"/>
    </source>
</evidence>
<dbReference type="PANTHER" id="PTHR47163">
    <property type="entry name" value="DDE_TNP_IS1595 DOMAIN-CONTAINING PROTEIN"/>
    <property type="match status" value="1"/>
</dbReference>
<dbReference type="InterPro" id="IPR024445">
    <property type="entry name" value="Tnp_ISXO2-like"/>
</dbReference>
<comment type="caution">
    <text evidence="2">The sequence shown here is derived from an EMBL/GenBank/DDBJ whole genome shotgun (WGS) entry which is preliminary data.</text>
</comment>
<dbReference type="NCBIfam" id="NF033547">
    <property type="entry name" value="transpos_IS1595"/>
    <property type="match status" value="1"/>
</dbReference>
<organism evidence="2 3">
    <name type="scientific">Candidatus Magasanikbacteria bacterium GW2011_GWA2_46_17</name>
    <dbReference type="NCBI Taxonomy" id="1619042"/>
    <lineage>
        <taxon>Bacteria</taxon>
        <taxon>Candidatus Magasanikiibacteriota</taxon>
    </lineage>
</organism>
<proteinExistence type="predicted"/>
<accession>A0A0G1NXS0</accession>
<name>A0A0G1NXS0_9BACT</name>
<dbReference type="PATRIC" id="fig|1619042.3.peg.619"/>
<evidence type="ECO:0000259" key="1">
    <source>
        <dbReference type="SMART" id="SM01126"/>
    </source>
</evidence>
<dbReference type="EMBL" id="LCMA01000027">
    <property type="protein sequence ID" value="KKU25499.1"/>
    <property type="molecule type" value="Genomic_DNA"/>
</dbReference>
<reference evidence="2 3" key="1">
    <citation type="journal article" date="2015" name="Nature">
        <title>rRNA introns, odd ribosomes, and small enigmatic genomes across a large radiation of phyla.</title>
        <authorList>
            <person name="Brown C.T."/>
            <person name="Hug L.A."/>
            <person name="Thomas B.C."/>
            <person name="Sharon I."/>
            <person name="Castelle C.J."/>
            <person name="Singh A."/>
            <person name="Wilkins M.J."/>
            <person name="Williams K.H."/>
            <person name="Banfield J.F."/>
        </authorList>
    </citation>
    <scope>NUCLEOTIDE SEQUENCE [LARGE SCALE GENOMIC DNA]</scope>
</reference>
<dbReference type="PANTHER" id="PTHR47163:SF2">
    <property type="entry name" value="SI:DKEY-17M8.2"/>
    <property type="match status" value="1"/>
</dbReference>
<dbReference type="SMART" id="SM01126">
    <property type="entry name" value="DDE_Tnp_IS1595"/>
    <property type="match status" value="1"/>
</dbReference>
<dbReference type="Proteomes" id="UP000034175">
    <property type="component" value="Unassembled WGS sequence"/>
</dbReference>
<protein>
    <submittedName>
        <fullName evidence="2">ISSpo3, transposase</fullName>
    </submittedName>
</protein>
<dbReference type="InterPro" id="IPR053164">
    <property type="entry name" value="IS1016-like_transposase"/>
</dbReference>
<sequence length="287" mass="33179">MKFTIKDFRKRYPNDDVCLQELMQKRFGLSSKCPAKYCKKPTKFHKIKGRQCYECQWCGHQIYPTAGTIFHKSTTPLTDWFYVMYLMTATRSGVSAKEIQRQLGVTYKCAWRMCHQIRKAMDENTVLKGTVEADETYVGGKGKNNKRGRGAENKTLVFGLVERKGAVMGRVVGNVKSSTVMPIVRSQVAIGTQVMTDEYPIYNKLKINGYKHKRVNHGHKQYVRGNVHTNTIEGFWSQLKRSISGTHVSVSPQHLQKYVDEFAFRYNQRDEIMPMFDRLLRNLVLLS</sequence>
<dbReference type="AlphaFoldDB" id="A0A0G1NXS0"/>